<keyword evidence="2" id="KW-0175">Coiled coil</keyword>
<keyword evidence="4" id="KW-1185">Reference proteome</keyword>
<evidence type="ECO:0000313" key="4">
    <source>
        <dbReference type="Proteomes" id="UP000242497"/>
    </source>
</evidence>
<evidence type="ECO:0000256" key="1">
    <source>
        <dbReference type="ARBA" id="ARBA00009108"/>
    </source>
</evidence>
<dbReference type="Pfam" id="PF05949">
    <property type="entry name" value="DUF881"/>
    <property type="match status" value="1"/>
</dbReference>
<dbReference type="AlphaFoldDB" id="A0A1M6KC84"/>
<name>A0A1M6KC84_9FIRM</name>
<evidence type="ECO:0000256" key="2">
    <source>
        <dbReference type="SAM" id="Coils"/>
    </source>
</evidence>
<dbReference type="Gene3D" id="3.30.70.1880">
    <property type="entry name" value="Protein of unknown function DUF881"/>
    <property type="match status" value="1"/>
</dbReference>
<dbReference type="STRING" id="1123349.SAMN02744037_00324"/>
<reference evidence="4" key="1">
    <citation type="submission" date="2016-11" db="EMBL/GenBank/DDBJ databases">
        <authorList>
            <person name="Varghese N."/>
            <person name="Submissions S."/>
        </authorList>
    </citation>
    <scope>NUCLEOTIDE SEQUENCE [LARGE SCALE GENOMIC DNA]</scope>
    <source>
        <strain evidence="4">DSM 15518</strain>
    </source>
</reference>
<dbReference type="EMBL" id="FRAE01000007">
    <property type="protein sequence ID" value="SHJ56586.1"/>
    <property type="molecule type" value="Genomic_DNA"/>
</dbReference>
<dbReference type="PANTHER" id="PTHR37313">
    <property type="entry name" value="UPF0749 PROTEIN RV1825"/>
    <property type="match status" value="1"/>
</dbReference>
<dbReference type="PANTHER" id="PTHR37313:SF2">
    <property type="entry name" value="UPF0749 PROTEIN YLXX"/>
    <property type="match status" value="1"/>
</dbReference>
<proteinExistence type="inferred from homology"/>
<gene>
    <name evidence="3" type="ORF">SAMN02744037_00324</name>
</gene>
<comment type="similarity">
    <text evidence="1">Belongs to the UPF0749 family.</text>
</comment>
<evidence type="ECO:0000313" key="3">
    <source>
        <dbReference type="EMBL" id="SHJ56586.1"/>
    </source>
</evidence>
<feature type="coiled-coil region" evidence="2">
    <location>
        <begin position="39"/>
        <end position="73"/>
    </location>
</feature>
<sequence>MKKNSLSLLILSFFLGMLLIIEFKTVDKTTGGLVSSQKANQLAIELKSLKDRKEGLLKELKSLENRIDEYKNSEAEKSVIVKNLKEDMKKYEVLSGYTDVKGSGVIIRLEEPQGDSNSNILLYNYDYLLAIINKLKAAGAEAISINNERIISNTEIFLSGEKLIINGNPTLPPFEIKCIGNSDTLEAALNLRFGIIYKMRKYYGLSVSVEKEENIKIPRYNKKINLKYAKPVDSKMQVK</sequence>
<protein>
    <submittedName>
        <fullName evidence="3">Uncharacterized conserved protein YlxW, UPF0749 family</fullName>
    </submittedName>
</protein>
<organism evidence="3 4">
    <name type="scientific">Tepidibacter formicigenes DSM 15518</name>
    <dbReference type="NCBI Taxonomy" id="1123349"/>
    <lineage>
        <taxon>Bacteria</taxon>
        <taxon>Bacillati</taxon>
        <taxon>Bacillota</taxon>
        <taxon>Clostridia</taxon>
        <taxon>Peptostreptococcales</taxon>
        <taxon>Peptostreptococcaceae</taxon>
        <taxon>Tepidibacter</taxon>
    </lineage>
</organism>
<dbReference type="InterPro" id="IPR010273">
    <property type="entry name" value="DUF881"/>
</dbReference>
<dbReference type="RefSeq" id="WP_072886665.1">
    <property type="nucleotide sequence ID" value="NZ_FRAE01000007.1"/>
</dbReference>
<dbReference type="Proteomes" id="UP000242497">
    <property type="component" value="Unassembled WGS sequence"/>
</dbReference>
<accession>A0A1M6KC84</accession>